<accession>A0ABV0RGN6</accession>
<protein>
    <submittedName>
        <fullName evidence="1">Uncharacterized protein</fullName>
    </submittedName>
</protein>
<proteinExistence type="predicted"/>
<organism evidence="1 2">
    <name type="scientific">Xenoophorus captivus</name>
    <dbReference type="NCBI Taxonomy" id="1517983"/>
    <lineage>
        <taxon>Eukaryota</taxon>
        <taxon>Metazoa</taxon>
        <taxon>Chordata</taxon>
        <taxon>Craniata</taxon>
        <taxon>Vertebrata</taxon>
        <taxon>Euteleostomi</taxon>
        <taxon>Actinopterygii</taxon>
        <taxon>Neopterygii</taxon>
        <taxon>Teleostei</taxon>
        <taxon>Neoteleostei</taxon>
        <taxon>Acanthomorphata</taxon>
        <taxon>Ovalentaria</taxon>
        <taxon>Atherinomorphae</taxon>
        <taxon>Cyprinodontiformes</taxon>
        <taxon>Goodeidae</taxon>
        <taxon>Xenoophorus</taxon>
    </lineage>
</organism>
<sequence>MSVYTLQVYNHRIQLSNQNHHHHRNVVITLIQWTEVGIPPALEAGTGQEERIQLTARQFQPTGCGSRDVLIVVKKVKDECCYFIVVKLQYFHM</sequence>
<evidence type="ECO:0000313" key="1">
    <source>
        <dbReference type="EMBL" id="MEQ2207318.1"/>
    </source>
</evidence>
<evidence type="ECO:0000313" key="2">
    <source>
        <dbReference type="Proteomes" id="UP001434883"/>
    </source>
</evidence>
<name>A0ABV0RGN6_9TELE</name>
<dbReference type="Proteomes" id="UP001434883">
    <property type="component" value="Unassembled WGS sequence"/>
</dbReference>
<gene>
    <name evidence="1" type="ORF">XENOCAPTIV_010506</name>
</gene>
<reference evidence="1 2" key="1">
    <citation type="submission" date="2021-06" db="EMBL/GenBank/DDBJ databases">
        <authorList>
            <person name="Palmer J.M."/>
        </authorList>
    </citation>
    <scope>NUCLEOTIDE SEQUENCE [LARGE SCALE GENOMIC DNA]</scope>
    <source>
        <strain evidence="1 2">XC_2019</strain>
        <tissue evidence="1">Muscle</tissue>
    </source>
</reference>
<dbReference type="EMBL" id="JAHRIN010044304">
    <property type="protein sequence ID" value="MEQ2207318.1"/>
    <property type="molecule type" value="Genomic_DNA"/>
</dbReference>
<keyword evidence="2" id="KW-1185">Reference proteome</keyword>
<comment type="caution">
    <text evidence="1">The sequence shown here is derived from an EMBL/GenBank/DDBJ whole genome shotgun (WGS) entry which is preliminary data.</text>
</comment>